<feature type="region of interest" description="Disordered" evidence="3">
    <location>
        <begin position="212"/>
        <end position="242"/>
    </location>
</feature>
<evidence type="ECO:0000313" key="6">
    <source>
        <dbReference type="EMBL" id="MDT0474140.1"/>
    </source>
</evidence>
<dbReference type="Pfam" id="PF13490">
    <property type="entry name" value="zf-HC2"/>
    <property type="match status" value="1"/>
</dbReference>
<evidence type="ECO:0000256" key="2">
    <source>
        <dbReference type="ARBA" id="ARBA00023163"/>
    </source>
</evidence>
<sequence>MTFTEDMTGHPDIDELSDLTEGVLTPSRTAEVRRHLDGCEPCADVRASLEEIRSLLGTVQEEPVAMPDDVADRIDAALATEALLAAAAPTDSPAPGVPDPSGPDDGGAHVSRETSPAASAATASAASTPAPAAAAARPAGRARTSTTGPGRKDRRPGGRRRVAVLGTVFTVAALGIGSVLLTNLHDDKPTTQSQAQETSKDTFSQAKLESQVSALLQDRPASTASEAPRSMGIEGSSNQPKVFKEPTVPACVREGIGRTEPALAAQTGTYQGTGALLVVLPDVSDGTKVMAYLVDASCVTHPSSTRAKVLLTRTYTHP</sequence>
<protein>
    <submittedName>
        <fullName evidence="6">Anti-sigma factor</fullName>
    </submittedName>
</protein>
<keyword evidence="2" id="KW-0804">Transcription</keyword>
<keyword evidence="4" id="KW-0472">Membrane</keyword>
<feature type="domain" description="Putative zinc-finger" evidence="5">
    <location>
        <begin position="15"/>
        <end position="43"/>
    </location>
</feature>
<evidence type="ECO:0000313" key="7">
    <source>
        <dbReference type="Proteomes" id="UP001180489"/>
    </source>
</evidence>
<feature type="compositionally biased region" description="Polar residues" evidence="3">
    <location>
        <begin position="212"/>
        <end position="225"/>
    </location>
</feature>
<dbReference type="InterPro" id="IPR041916">
    <property type="entry name" value="Anti_sigma_zinc_sf"/>
</dbReference>
<dbReference type="RefSeq" id="WP_311635784.1">
    <property type="nucleotide sequence ID" value="NZ_JAVRFF010000020.1"/>
</dbReference>
<dbReference type="Gene3D" id="1.10.10.1320">
    <property type="entry name" value="Anti-sigma factor, zinc-finger domain"/>
    <property type="match status" value="1"/>
</dbReference>
<evidence type="ECO:0000256" key="1">
    <source>
        <dbReference type="ARBA" id="ARBA00023015"/>
    </source>
</evidence>
<evidence type="ECO:0000256" key="3">
    <source>
        <dbReference type="SAM" id="MobiDB-lite"/>
    </source>
</evidence>
<feature type="compositionally biased region" description="Low complexity" evidence="3">
    <location>
        <begin position="113"/>
        <end position="149"/>
    </location>
</feature>
<evidence type="ECO:0000256" key="4">
    <source>
        <dbReference type="SAM" id="Phobius"/>
    </source>
</evidence>
<dbReference type="InterPro" id="IPR027383">
    <property type="entry name" value="Znf_put"/>
</dbReference>
<keyword evidence="4" id="KW-1133">Transmembrane helix</keyword>
<gene>
    <name evidence="6" type="ORF">RM863_18595</name>
</gene>
<feature type="transmembrane region" description="Helical" evidence="4">
    <location>
        <begin position="162"/>
        <end position="181"/>
    </location>
</feature>
<keyword evidence="4" id="KW-0812">Transmembrane</keyword>
<proteinExistence type="predicted"/>
<comment type="caution">
    <text evidence="6">The sequence shown here is derived from an EMBL/GenBank/DDBJ whole genome shotgun (WGS) entry which is preliminary data.</text>
</comment>
<dbReference type="Proteomes" id="UP001180489">
    <property type="component" value="Unassembled WGS sequence"/>
</dbReference>
<feature type="region of interest" description="Disordered" evidence="3">
    <location>
        <begin position="87"/>
        <end position="161"/>
    </location>
</feature>
<feature type="region of interest" description="Disordered" evidence="3">
    <location>
        <begin position="1"/>
        <end position="24"/>
    </location>
</feature>
<feature type="compositionally biased region" description="Basic residues" evidence="3">
    <location>
        <begin position="152"/>
        <end position="161"/>
    </location>
</feature>
<accession>A0ABU2ULJ2</accession>
<name>A0ABU2ULJ2_9ACTN</name>
<evidence type="ECO:0000259" key="5">
    <source>
        <dbReference type="Pfam" id="PF13490"/>
    </source>
</evidence>
<reference evidence="6" key="1">
    <citation type="submission" date="2024-05" db="EMBL/GenBank/DDBJ databases">
        <title>30 novel species of actinomycetes from the DSMZ collection.</title>
        <authorList>
            <person name="Nouioui I."/>
        </authorList>
    </citation>
    <scope>NUCLEOTIDE SEQUENCE</scope>
    <source>
        <strain evidence="6">DSM 41014</strain>
    </source>
</reference>
<keyword evidence="1" id="KW-0805">Transcription regulation</keyword>
<organism evidence="6 7">
    <name type="scientific">Streptomyces hintoniae</name>
    <dbReference type="NCBI Taxonomy" id="3075521"/>
    <lineage>
        <taxon>Bacteria</taxon>
        <taxon>Bacillati</taxon>
        <taxon>Actinomycetota</taxon>
        <taxon>Actinomycetes</taxon>
        <taxon>Kitasatosporales</taxon>
        <taxon>Streptomycetaceae</taxon>
        <taxon>Streptomyces</taxon>
    </lineage>
</organism>
<keyword evidence="7" id="KW-1185">Reference proteome</keyword>
<dbReference type="EMBL" id="JAVRFF010000020">
    <property type="protein sequence ID" value="MDT0474140.1"/>
    <property type="molecule type" value="Genomic_DNA"/>
</dbReference>